<dbReference type="SUPFAM" id="SSF52172">
    <property type="entry name" value="CheY-like"/>
    <property type="match status" value="1"/>
</dbReference>
<evidence type="ECO:0000313" key="7">
    <source>
        <dbReference type="EMBL" id="THF76669.1"/>
    </source>
</evidence>
<evidence type="ECO:0000313" key="8">
    <source>
        <dbReference type="Proteomes" id="UP000310636"/>
    </source>
</evidence>
<dbReference type="Pfam" id="PF12833">
    <property type="entry name" value="HTH_18"/>
    <property type="match status" value="1"/>
</dbReference>
<protein>
    <submittedName>
        <fullName evidence="7">Response regulator</fullName>
    </submittedName>
</protein>
<dbReference type="InterPro" id="IPR001789">
    <property type="entry name" value="Sig_transdc_resp-reg_receiver"/>
</dbReference>
<sequence>MLRLLIVDDEPFAVDYLADALRGLSDLDLDIVLAYSGKEAISAMDEGKVDLLLSDIRMPGMGGIELAEHALMRWPRCKVIFLTGYSDFEAIQSALRKGGVDYVLKTEGDEAIVRAIRQAIVAIETQEREEQILQRARQQYKLALPSLRRNYLMDVLLGESNNPETREQAFRKLAIGLDPDRPVFAALVRIDEWGTFSAPADRALLLYSIQNVAEETIGERLSFLSFQYDRARIVWLVQEELGQSGEEAFRSFSDCAQHVQLSCKTLLKAPISIVISARRTDWERLGGRIEAVKLLLAFQMGPGNGMMIFDPDSEGTESRRSSRSLLETERLRRMTHKLDLLESYLDDGKTAEFASLFDELFAMERPLALVGEEKWFGLELFSRLSAFFLSYLNTREMFEEVGERIRTEKMTSPDEHSGMLEMLAYFRDLGITIAAYNERNHIERSHEMIRKVQNYIRQFLHEELSLTRLSGLVFLSPPYFSRMYKQMTGQGLLEYINETRIQKAKVLLKTTNRKVHEIAVDVGLESAPYFTRLFRKKAGCTPQEYRDSGRGSD</sequence>
<evidence type="ECO:0000256" key="2">
    <source>
        <dbReference type="ARBA" id="ARBA00023125"/>
    </source>
</evidence>
<keyword evidence="1" id="KW-0805">Transcription regulation</keyword>
<evidence type="ECO:0000256" key="1">
    <source>
        <dbReference type="ARBA" id="ARBA00023015"/>
    </source>
</evidence>
<dbReference type="AlphaFoldDB" id="A0A4S4BP41"/>
<dbReference type="PROSITE" id="PS00041">
    <property type="entry name" value="HTH_ARAC_FAMILY_1"/>
    <property type="match status" value="1"/>
</dbReference>
<dbReference type="PROSITE" id="PS01124">
    <property type="entry name" value="HTH_ARAC_FAMILY_2"/>
    <property type="match status" value="1"/>
</dbReference>
<keyword evidence="2" id="KW-0238">DNA-binding</keyword>
<dbReference type="GO" id="GO:0043565">
    <property type="term" value="F:sequence-specific DNA binding"/>
    <property type="evidence" value="ECO:0007669"/>
    <property type="project" value="InterPro"/>
</dbReference>
<evidence type="ECO:0000259" key="5">
    <source>
        <dbReference type="PROSITE" id="PS01124"/>
    </source>
</evidence>
<dbReference type="SMART" id="SM00342">
    <property type="entry name" value="HTH_ARAC"/>
    <property type="match status" value="1"/>
</dbReference>
<evidence type="ECO:0000259" key="6">
    <source>
        <dbReference type="PROSITE" id="PS50110"/>
    </source>
</evidence>
<dbReference type="Pfam" id="PF00072">
    <property type="entry name" value="Response_reg"/>
    <property type="match status" value="1"/>
</dbReference>
<gene>
    <name evidence="7" type="ORF">E6C55_18000</name>
</gene>
<keyword evidence="8" id="KW-1185">Reference proteome</keyword>
<keyword evidence="3" id="KW-0804">Transcription</keyword>
<dbReference type="SUPFAM" id="SSF46689">
    <property type="entry name" value="Homeodomain-like"/>
    <property type="match status" value="2"/>
</dbReference>
<accession>A0A4S4BP41</accession>
<proteinExistence type="predicted"/>
<dbReference type="RefSeq" id="WP_136371207.1">
    <property type="nucleotide sequence ID" value="NZ_SSOB01000023.1"/>
</dbReference>
<dbReference type="Gene3D" id="3.40.50.2300">
    <property type="match status" value="1"/>
</dbReference>
<reference evidence="7 8" key="1">
    <citation type="submission" date="2019-04" db="EMBL/GenBank/DDBJ databases">
        <title>Cohnella sp. nov. isolated from preserved vegetables.</title>
        <authorList>
            <person name="Lin S.-Y."/>
            <person name="Hung M.-H."/>
            <person name="Young C.-C."/>
        </authorList>
    </citation>
    <scope>NUCLEOTIDE SEQUENCE [LARGE SCALE GENOMIC DNA]</scope>
    <source>
        <strain evidence="7 8">CC-MHH1044</strain>
    </source>
</reference>
<feature type="domain" description="Response regulatory" evidence="6">
    <location>
        <begin position="3"/>
        <end position="120"/>
    </location>
</feature>
<dbReference type="GO" id="GO:0000160">
    <property type="term" value="P:phosphorelay signal transduction system"/>
    <property type="evidence" value="ECO:0007669"/>
    <property type="project" value="InterPro"/>
</dbReference>
<comment type="caution">
    <text evidence="7">The sequence shown here is derived from an EMBL/GenBank/DDBJ whole genome shotgun (WGS) entry which is preliminary data.</text>
</comment>
<dbReference type="PRINTS" id="PR00032">
    <property type="entry name" value="HTHARAC"/>
</dbReference>
<evidence type="ECO:0000256" key="4">
    <source>
        <dbReference type="PROSITE-ProRule" id="PRU00169"/>
    </source>
</evidence>
<evidence type="ECO:0000256" key="3">
    <source>
        <dbReference type="ARBA" id="ARBA00023163"/>
    </source>
</evidence>
<feature type="domain" description="HTH araC/xylS-type" evidence="5">
    <location>
        <begin position="450"/>
        <end position="548"/>
    </location>
</feature>
<dbReference type="Proteomes" id="UP000310636">
    <property type="component" value="Unassembled WGS sequence"/>
</dbReference>
<dbReference type="PANTHER" id="PTHR43280">
    <property type="entry name" value="ARAC-FAMILY TRANSCRIPTIONAL REGULATOR"/>
    <property type="match status" value="1"/>
</dbReference>
<dbReference type="InterPro" id="IPR018060">
    <property type="entry name" value="HTH_AraC"/>
</dbReference>
<feature type="modified residue" description="4-aspartylphosphate" evidence="4">
    <location>
        <position position="55"/>
    </location>
</feature>
<dbReference type="InterPro" id="IPR011006">
    <property type="entry name" value="CheY-like_superfamily"/>
</dbReference>
<organism evidence="7 8">
    <name type="scientific">Cohnella fermenti</name>
    <dbReference type="NCBI Taxonomy" id="2565925"/>
    <lineage>
        <taxon>Bacteria</taxon>
        <taxon>Bacillati</taxon>
        <taxon>Bacillota</taxon>
        <taxon>Bacilli</taxon>
        <taxon>Bacillales</taxon>
        <taxon>Paenibacillaceae</taxon>
        <taxon>Cohnella</taxon>
    </lineage>
</organism>
<dbReference type="Gene3D" id="1.10.10.60">
    <property type="entry name" value="Homeodomain-like"/>
    <property type="match status" value="2"/>
</dbReference>
<dbReference type="InterPro" id="IPR018062">
    <property type="entry name" value="HTH_AraC-typ_CS"/>
</dbReference>
<keyword evidence="4" id="KW-0597">Phosphoprotein</keyword>
<dbReference type="SMART" id="SM00448">
    <property type="entry name" value="REC"/>
    <property type="match status" value="1"/>
</dbReference>
<dbReference type="InterPro" id="IPR020449">
    <property type="entry name" value="Tscrpt_reg_AraC-type_HTH"/>
</dbReference>
<dbReference type="CDD" id="cd17536">
    <property type="entry name" value="REC_YesN-like"/>
    <property type="match status" value="1"/>
</dbReference>
<dbReference type="InterPro" id="IPR009057">
    <property type="entry name" value="Homeodomain-like_sf"/>
</dbReference>
<name>A0A4S4BP41_9BACL</name>
<dbReference type="PROSITE" id="PS50110">
    <property type="entry name" value="RESPONSE_REGULATORY"/>
    <property type="match status" value="1"/>
</dbReference>
<dbReference type="EMBL" id="SSOB01000023">
    <property type="protein sequence ID" value="THF76669.1"/>
    <property type="molecule type" value="Genomic_DNA"/>
</dbReference>
<dbReference type="PANTHER" id="PTHR43280:SF28">
    <property type="entry name" value="HTH-TYPE TRANSCRIPTIONAL ACTIVATOR RHAS"/>
    <property type="match status" value="1"/>
</dbReference>
<dbReference type="GO" id="GO:0003700">
    <property type="term" value="F:DNA-binding transcription factor activity"/>
    <property type="evidence" value="ECO:0007669"/>
    <property type="project" value="InterPro"/>
</dbReference>
<dbReference type="OrthoDB" id="2543932at2"/>